<feature type="domain" description="Uracil-DNA glycosylase-like" evidence="1">
    <location>
        <begin position="34"/>
        <end position="192"/>
    </location>
</feature>
<dbReference type="EMBL" id="SNYW01000006">
    <property type="protein sequence ID" value="TDQ84455.1"/>
    <property type="molecule type" value="Genomic_DNA"/>
</dbReference>
<evidence type="ECO:0000313" key="2">
    <source>
        <dbReference type="EMBL" id="TDQ84455.1"/>
    </source>
</evidence>
<comment type="caution">
    <text evidence="2">The sequence shown here is derived from an EMBL/GenBank/DDBJ whole genome shotgun (WGS) entry which is preliminary data.</text>
</comment>
<dbReference type="PANTHER" id="PTHR42160:SF1">
    <property type="entry name" value="URACIL-DNA GLYCOSYLASE SUPERFAMILY PROTEIN"/>
    <property type="match status" value="1"/>
</dbReference>
<sequence>MPSPSPSRTKAAALYRSLGACRLCADLPLGPKPIYQLDPRARILIAGQAPGRLAHEAGFPFADISGDRLRDWLGVGRKEFYDPTRFAILPMGFCFPGSGKGGDAPPRPICAAHWRTQLLATLPNIGLTVALGRHAVNWHLPAAGPALRLAEVVAGWRSHLPALMPLPHPSPRNQIWLRRHPWFEQELVPALRQRVGELQRAGFARGPGR</sequence>
<gene>
    <name evidence="2" type="ORF">A8950_1008</name>
</gene>
<name>A0A4R6WS75_9PROT</name>
<dbReference type="Gene3D" id="3.40.470.10">
    <property type="entry name" value="Uracil-DNA glycosylase-like domain"/>
    <property type="match status" value="1"/>
</dbReference>
<accession>A0A4R6WS75</accession>
<evidence type="ECO:0000259" key="1">
    <source>
        <dbReference type="SMART" id="SM00986"/>
    </source>
</evidence>
<dbReference type="SUPFAM" id="SSF52141">
    <property type="entry name" value="Uracil-DNA glycosylase-like"/>
    <property type="match status" value="1"/>
</dbReference>
<dbReference type="RefSeq" id="WP_133612478.1">
    <property type="nucleotide sequence ID" value="NZ_SNYW01000006.1"/>
</dbReference>
<dbReference type="InterPro" id="IPR005122">
    <property type="entry name" value="Uracil-DNA_glycosylase-like"/>
</dbReference>
<proteinExistence type="predicted"/>
<dbReference type="SMART" id="SM00986">
    <property type="entry name" value="UDG"/>
    <property type="match status" value="1"/>
</dbReference>
<dbReference type="Proteomes" id="UP000295783">
    <property type="component" value="Unassembled WGS sequence"/>
</dbReference>
<organism evidence="2 3">
    <name type="scientific">Dongia mobilis</name>
    <dbReference type="NCBI Taxonomy" id="578943"/>
    <lineage>
        <taxon>Bacteria</taxon>
        <taxon>Pseudomonadati</taxon>
        <taxon>Pseudomonadota</taxon>
        <taxon>Alphaproteobacteria</taxon>
        <taxon>Rhodospirillales</taxon>
        <taxon>Dongiaceae</taxon>
        <taxon>Dongia</taxon>
    </lineage>
</organism>
<dbReference type="InterPro" id="IPR036895">
    <property type="entry name" value="Uracil-DNA_glycosylase-like_sf"/>
</dbReference>
<keyword evidence="3" id="KW-1185">Reference proteome</keyword>
<protein>
    <submittedName>
        <fullName evidence="2">Uracil-DNA glycosylase</fullName>
    </submittedName>
</protein>
<dbReference type="AlphaFoldDB" id="A0A4R6WS75"/>
<reference evidence="2 3" key="1">
    <citation type="submission" date="2019-03" db="EMBL/GenBank/DDBJ databases">
        <title>Genomic Encyclopedia of Type Strains, Phase III (KMG-III): the genomes of soil and plant-associated and newly described type strains.</title>
        <authorList>
            <person name="Whitman W."/>
        </authorList>
    </citation>
    <scope>NUCLEOTIDE SEQUENCE [LARGE SCALE GENOMIC DNA]</scope>
    <source>
        <strain evidence="2 3">CGMCC 1.7660</strain>
    </source>
</reference>
<dbReference type="Pfam" id="PF03167">
    <property type="entry name" value="UDG"/>
    <property type="match status" value="1"/>
</dbReference>
<dbReference type="CDD" id="cd10033">
    <property type="entry name" value="UDG_like"/>
    <property type="match status" value="1"/>
</dbReference>
<evidence type="ECO:0000313" key="3">
    <source>
        <dbReference type="Proteomes" id="UP000295783"/>
    </source>
</evidence>
<dbReference type="SMART" id="SM00987">
    <property type="entry name" value="UreE_C"/>
    <property type="match status" value="1"/>
</dbReference>
<dbReference type="InterPro" id="IPR047124">
    <property type="entry name" value="HI_0220.2"/>
</dbReference>
<dbReference type="PANTHER" id="PTHR42160">
    <property type="entry name" value="URACIL-DNA GLYCOSYLASE SUPERFAMILY PROTEIN"/>
    <property type="match status" value="1"/>
</dbReference>
<dbReference type="OrthoDB" id="9789139at2"/>